<dbReference type="Pfam" id="PF08268">
    <property type="entry name" value="FBA_3"/>
    <property type="match status" value="1"/>
</dbReference>
<dbReference type="Proteomes" id="UP001054889">
    <property type="component" value="Unassembled WGS sequence"/>
</dbReference>
<accession>A0AAV5BBD1</accession>
<gene>
    <name evidence="2" type="primary">ga00170</name>
    <name evidence="2" type="ORF">PR202_ga00170</name>
</gene>
<evidence type="ECO:0000259" key="1">
    <source>
        <dbReference type="Pfam" id="PF08268"/>
    </source>
</evidence>
<name>A0AAV5BBD1_ELECO</name>
<reference evidence="2" key="2">
    <citation type="submission" date="2021-12" db="EMBL/GenBank/DDBJ databases">
        <title>Resequencing data analysis of finger millet.</title>
        <authorList>
            <person name="Hatakeyama M."/>
            <person name="Aluri S."/>
            <person name="Balachadran M.T."/>
            <person name="Sivarajan S.R."/>
            <person name="Poveda L."/>
            <person name="Shimizu-Inatsugi R."/>
            <person name="Schlapbach R."/>
            <person name="Sreeman S.M."/>
            <person name="Shimizu K.K."/>
        </authorList>
    </citation>
    <scope>NUCLEOTIDE SEQUENCE</scope>
</reference>
<evidence type="ECO:0000313" key="3">
    <source>
        <dbReference type="Proteomes" id="UP001054889"/>
    </source>
</evidence>
<keyword evidence="3" id="KW-1185">Reference proteome</keyword>
<organism evidence="2 3">
    <name type="scientific">Eleusine coracana subsp. coracana</name>
    <dbReference type="NCBI Taxonomy" id="191504"/>
    <lineage>
        <taxon>Eukaryota</taxon>
        <taxon>Viridiplantae</taxon>
        <taxon>Streptophyta</taxon>
        <taxon>Embryophyta</taxon>
        <taxon>Tracheophyta</taxon>
        <taxon>Spermatophyta</taxon>
        <taxon>Magnoliopsida</taxon>
        <taxon>Liliopsida</taxon>
        <taxon>Poales</taxon>
        <taxon>Poaceae</taxon>
        <taxon>PACMAD clade</taxon>
        <taxon>Chloridoideae</taxon>
        <taxon>Cynodonteae</taxon>
        <taxon>Eleusininae</taxon>
        <taxon>Eleusine</taxon>
    </lineage>
</organism>
<sequence length="286" mass="32097">MDKIRFFSYPGHGTVAELMCEKLCSPGIRGCTQPLHCDGLVVVAAALSSQIFVCNPAIKELVLLPTGSPDCSDKPQMVGFSVDTSTGEYKVVRCFWRYCNADMTNYSIGCEIFTLGALAWKPVADPPYLVKSMTPVCLPGAIYWSVGITIFTQAMLRFNLHDEQFTMFPAPPCMELADDCSNLTNMFGKLGYAHMTGHTVQLWMAEDDGVQLPKWSLYFTIVLPWTVWNLIPFSAYQGVIYLLDLTHTYRYNTQNRSLEQVVKLHQEISYVQPQGTLNPYIPGGWD</sequence>
<dbReference type="PANTHER" id="PTHR31111:SF133">
    <property type="entry name" value="OS07G0196600 PROTEIN"/>
    <property type="match status" value="1"/>
</dbReference>
<protein>
    <recommendedName>
        <fullName evidence="1">F-box associated beta-propeller type 3 domain-containing protein</fullName>
    </recommendedName>
</protein>
<evidence type="ECO:0000313" key="2">
    <source>
        <dbReference type="EMBL" id="GJM84493.1"/>
    </source>
</evidence>
<comment type="caution">
    <text evidence="2">The sequence shown here is derived from an EMBL/GenBank/DDBJ whole genome shotgun (WGS) entry which is preliminary data.</text>
</comment>
<proteinExistence type="predicted"/>
<dbReference type="PANTHER" id="PTHR31111">
    <property type="entry name" value="BNAA05G37150D PROTEIN-RELATED"/>
    <property type="match status" value="1"/>
</dbReference>
<dbReference type="NCBIfam" id="TIGR01640">
    <property type="entry name" value="F_box_assoc_1"/>
    <property type="match status" value="1"/>
</dbReference>
<dbReference type="InterPro" id="IPR017451">
    <property type="entry name" value="F-box-assoc_interact_dom"/>
</dbReference>
<reference evidence="2" key="1">
    <citation type="journal article" date="2018" name="DNA Res.">
        <title>Multiple hybrid de novo genome assembly of finger millet, an orphan allotetraploid crop.</title>
        <authorList>
            <person name="Hatakeyama M."/>
            <person name="Aluri S."/>
            <person name="Balachadran M.T."/>
            <person name="Sivarajan S.R."/>
            <person name="Patrignani A."/>
            <person name="Gruter S."/>
            <person name="Poveda L."/>
            <person name="Shimizu-Inatsugi R."/>
            <person name="Baeten J."/>
            <person name="Francoijs K.J."/>
            <person name="Nataraja K.N."/>
            <person name="Reddy Y.A.N."/>
            <person name="Phadnis S."/>
            <person name="Ravikumar R.L."/>
            <person name="Schlapbach R."/>
            <person name="Sreeman S.M."/>
            <person name="Shimizu K.K."/>
        </authorList>
    </citation>
    <scope>NUCLEOTIDE SEQUENCE</scope>
</reference>
<dbReference type="InterPro" id="IPR013187">
    <property type="entry name" value="F-box-assoc_dom_typ3"/>
</dbReference>
<dbReference type="AlphaFoldDB" id="A0AAV5BBD1"/>
<feature type="domain" description="F-box associated beta-propeller type 3" evidence="1">
    <location>
        <begin position="5"/>
        <end position="225"/>
    </location>
</feature>
<dbReference type="EMBL" id="BQKI01000001">
    <property type="protein sequence ID" value="GJM84493.1"/>
    <property type="molecule type" value="Genomic_DNA"/>
</dbReference>